<dbReference type="AlphaFoldDB" id="X1P1S5"/>
<sequence length="60" mass="6960">MGESLVVKLLLLKNKKLITWHFFLFLEVSLGAILSVPSFNLINNVTKYDSECIIEIWKSY</sequence>
<comment type="caution">
    <text evidence="2">The sequence shown here is derived from an EMBL/GenBank/DDBJ whole genome shotgun (WGS) entry which is preliminary data.</text>
</comment>
<dbReference type="EMBL" id="BARV01021544">
    <property type="protein sequence ID" value="GAI24869.1"/>
    <property type="molecule type" value="Genomic_DNA"/>
</dbReference>
<organism evidence="2">
    <name type="scientific">marine sediment metagenome</name>
    <dbReference type="NCBI Taxonomy" id="412755"/>
    <lineage>
        <taxon>unclassified sequences</taxon>
        <taxon>metagenomes</taxon>
        <taxon>ecological metagenomes</taxon>
    </lineage>
</organism>
<keyword evidence="1" id="KW-0472">Membrane</keyword>
<evidence type="ECO:0000256" key="1">
    <source>
        <dbReference type="SAM" id="Phobius"/>
    </source>
</evidence>
<reference evidence="2" key="1">
    <citation type="journal article" date="2014" name="Front. Microbiol.">
        <title>High frequency of phylogenetically diverse reductive dehalogenase-homologous genes in deep subseafloor sedimentary metagenomes.</title>
        <authorList>
            <person name="Kawai M."/>
            <person name="Futagami T."/>
            <person name="Toyoda A."/>
            <person name="Takaki Y."/>
            <person name="Nishi S."/>
            <person name="Hori S."/>
            <person name="Arai W."/>
            <person name="Tsubouchi T."/>
            <person name="Morono Y."/>
            <person name="Uchiyama I."/>
            <person name="Ito T."/>
            <person name="Fujiyama A."/>
            <person name="Inagaki F."/>
            <person name="Takami H."/>
        </authorList>
    </citation>
    <scope>NUCLEOTIDE SEQUENCE</scope>
    <source>
        <strain evidence="2">Expedition CK06-06</strain>
    </source>
</reference>
<name>X1P1S5_9ZZZZ</name>
<proteinExistence type="predicted"/>
<gene>
    <name evidence="2" type="ORF">S06H3_35672</name>
</gene>
<accession>X1P1S5</accession>
<keyword evidence="1" id="KW-1133">Transmembrane helix</keyword>
<feature type="transmembrane region" description="Helical" evidence="1">
    <location>
        <begin position="20"/>
        <end position="42"/>
    </location>
</feature>
<protein>
    <submittedName>
        <fullName evidence="2">Uncharacterized protein</fullName>
    </submittedName>
</protein>
<keyword evidence="1" id="KW-0812">Transmembrane</keyword>
<evidence type="ECO:0000313" key="2">
    <source>
        <dbReference type="EMBL" id="GAI24869.1"/>
    </source>
</evidence>